<dbReference type="EMBL" id="DF849975">
    <property type="protein sequence ID" value="GAT61055.1"/>
    <property type="molecule type" value="Genomic_DNA"/>
</dbReference>
<dbReference type="Proteomes" id="UP000815677">
    <property type="component" value="Unassembled WGS sequence"/>
</dbReference>
<reference evidence="1" key="1">
    <citation type="submission" date="2014-09" db="EMBL/GenBank/DDBJ databases">
        <title>Genome sequence of the luminous mushroom Mycena chlorophos for searching fungal bioluminescence genes.</title>
        <authorList>
            <person name="Tanaka Y."/>
            <person name="Kasuga D."/>
            <person name="Oba Y."/>
            <person name="Hase S."/>
            <person name="Sato K."/>
            <person name="Oba Y."/>
            <person name="Sakakibara Y."/>
        </authorList>
    </citation>
    <scope>NUCLEOTIDE SEQUENCE</scope>
</reference>
<evidence type="ECO:0000313" key="2">
    <source>
        <dbReference type="Proteomes" id="UP000815677"/>
    </source>
</evidence>
<keyword evidence="2" id="KW-1185">Reference proteome</keyword>
<dbReference type="SUPFAM" id="SSF81606">
    <property type="entry name" value="PP2C-like"/>
    <property type="match status" value="1"/>
</dbReference>
<dbReference type="Gene3D" id="3.60.40.10">
    <property type="entry name" value="PPM-type phosphatase domain"/>
    <property type="match status" value="1"/>
</dbReference>
<organism evidence="1 2">
    <name type="scientific">Mycena chlorophos</name>
    <name type="common">Agaric fungus</name>
    <name type="synonym">Agaricus chlorophos</name>
    <dbReference type="NCBI Taxonomy" id="658473"/>
    <lineage>
        <taxon>Eukaryota</taxon>
        <taxon>Fungi</taxon>
        <taxon>Dikarya</taxon>
        <taxon>Basidiomycota</taxon>
        <taxon>Agaricomycotina</taxon>
        <taxon>Agaricomycetes</taxon>
        <taxon>Agaricomycetidae</taxon>
        <taxon>Agaricales</taxon>
        <taxon>Marasmiineae</taxon>
        <taxon>Mycenaceae</taxon>
        <taxon>Mycena</taxon>
    </lineage>
</organism>
<sequence length="207" mass="22327">MLDLPHLRAQLTQAAPSETLVGGIDAVLLNCRVNSKSLPTQDRYCAAEWVFINRDGTWKFILVLNGEHHTRLICAQKTFRLRGHGGSAAVDFVADRVPSMLRAALGAAVDQSHPDLTDNAIGKIVDSVFADIQNRLMTDFLALIPAASGQTHSDMAAYFRDASGELLPAVQRVLSGTTVSLALVDPSSRVHVFSIGDCDASKPHSPR</sequence>
<dbReference type="InterPro" id="IPR036457">
    <property type="entry name" value="PPM-type-like_dom_sf"/>
</dbReference>
<evidence type="ECO:0000313" key="1">
    <source>
        <dbReference type="EMBL" id="GAT61055.1"/>
    </source>
</evidence>
<gene>
    <name evidence="1" type="ORF">MCHLO_17122</name>
</gene>
<proteinExistence type="predicted"/>
<name>A0ABQ0MCI5_MYCCL</name>
<accession>A0ABQ0MCI5</accession>
<protein>
    <submittedName>
        <fullName evidence="1">Serine/threonine protein phosphatase 2C</fullName>
    </submittedName>
</protein>